<keyword evidence="3" id="KW-1185">Reference proteome</keyword>
<protein>
    <recommendedName>
        <fullName evidence="4">LysM domain-containing protein</fullName>
    </recommendedName>
</protein>
<dbReference type="RefSeq" id="WP_366232677.1">
    <property type="nucleotide sequence ID" value="NZ_JBFBMH010000005.1"/>
</dbReference>
<keyword evidence="1" id="KW-0732">Signal</keyword>
<name>A0ABV3LF78_9MICO</name>
<dbReference type="EMBL" id="JBFBMH010000005">
    <property type="protein sequence ID" value="MEW1974571.1"/>
    <property type="molecule type" value="Genomic_DNA"/>
</dbReference>
<reference evidence="2 3" key="1">
    <citation type="submission" date="2024-06" db="EMBL/GenBank/DDBJ databases">
        <title>The Natural Products Discovery Center: Release of the First 8490 Sequenced Strains for Exploring Actinobacteria Biosynthetic Diversity.</title>
        <authorList>
            <person name="Kalkreuter E."/>
            <person name="Kautsar S.A."/>
            <person name="Yang D."/>
            <person name="Bader C.D."/>
            <person name="Teijaro C.N."/>
            <person name="Fluegel L."/>
            <person name="Davis C.M."/>
            <person name="Simpson J.R."/>
            <person name="Lauterbach L."/>
            <person name="Steele A.D."/>
            <person name="Gui C."/>
            <person name="Meng S."/>
            <person name="Li G."/>
            <person name="Viehrig K."/>
            <person name="Ye F."/>
            <person name="Su P."/>
            <person name="Kiefer A.F."/>
            <person name="Nichols A."/>
            <person name="Cepeda A.J."/>
            <person name="Yan W."/>
            <person name="Fan B."/>
            <person name="Jiang Y."/>
            <person name="Adhikari A."/>
            <person name="Zheng C.-J."/>
            <person name="Schuster L."/>
            <person name="Cowan T.M."/>
            <person name="Smanski M.J."/>
            <person name="Chevrette M.G."/>
            <person name="De Carvalho L.P.S."/>
            <person name="Shen B."/>
        </authorList>
    </citation>
    <scope>NUCLEOTIDE SEQUENCE [LARGE SCALE GENOMIC DNA]</scope>
    <source>
        <strain evidence="2 3">NPDC077434</strain>
    </source>
</reference>
<organism evidence="2 3">
    <name type="scientific">Microbacterium profundi</name>
    <dbReference type="NCBI Taxonomy" id="450380"/>
    <lineage>
        <taxon>Bacteria</taxon>
        <taxon>Bacillati</taxon>
        <taxon>Actinomycetota</taxon>
        <taxon>Actinomycetes</taxon>
        <taxon>Micrococcales</taxon>
        <taxon>Microbacteriaceae</taxon>
        <taxon>Microbacterium</taxon>
    </lineage>
</organism>
<dbReference type="Proteomes" id="UP001553715">
    <property type="component" value="Unassembled WGS sequence"/>
</dbReference>
<accession>A0ABV3LF78</accession>
<evidence type="ECO:0000313" key="3">
    <source>
        <dbReference type="Proteomes" id="UP001553715"/>
    </source>
</evidence>
<evidence type="ECO:0000256" key="1">
    <source>
        <dbReference type="SAM" id="SignalP"/>
    </source>
</evidence>
<dbReference type="PROSITE" id="PS51257">
    <property type="entry name" value="PROKAR_LIPOPROTEIN"/>
    <property type="match status" value="1"/>
</dbReference>
<proteinExistence type="predicted"/>
<feature type="signal peptide" evidence="1">
    <location>
        <begin position="1"/>
        <end position="29"/>
    </location>
</feature>
<evidence type="ECO:0008006" key="4">
    <source>
        <dbReference type="Google" id="ProtNLM"/>
    </source>
</evidence>
<feature type="chain" id="PRO_5046043482" description="LysM domain-containing protein" evidence="1">
    <location>
        <begin position="30"/>
        <end position="195"/>
    </location>
</feature>
<evidence type="ECO:0000313" key="2">
    <source>
        <dbReference type="EMBL" id="MEW1974571.1"/>
    </source>
</evidence>
<sequence>MNRTAKTVPAAAALALTVLILTGCATGQAAAEAPTVAPRTTTPVAMPTPTVEPVVEEPLQTYITCDAAPELIPADHVEGTMNGLEPTLLGDSGPRAQAQGESVLNENGEPVAYVAAEGDTINGIAQRFCVGANPTYLEMLNAIRRTGLYSSEGQQRAVVYAGDTINLNPYTIASVGDEAGAVHDFSPSFTIPPQR</sequence>
<comment type="caution">
    <text evidence="2">The sequence shown here is derived from an EMBL/GenBank/DDBJ whole genome shotgun (WGS) entry which is preliminary data.</text>
</comment>
<gene>
    <name evidence="2" type="ORF">AB0301_05740</name>
</gene>